<dbReference type="InterPro" id="IPR036084">
    <property type="entry name" value="Ser_inhib-like_sf"/>
</dbReference>
<dbReference type="SUPFAM" id="SSF57567">
    <property type="entry name" value="Serine protease inhibitors"/>
    <property type="match status" value="1"/>
</dbReference>
<proteinExistence type="predicted"/>
<evidence type="ECO:0000259" key="1">
    <source>
        <dbReference type="Pfam" id="PF01826"/>
    </source>
</evidence>
<name>A0A8T0ELN8_ARGBR</name>
<dbReference type="AlphaFoldDB" id="A0A8T0ELN8"/>
<gene>
    <name evidence="2" type="ORF">HNY73_013766</name>
</gene>
<feature type="domain" description="TIL" evidence="1">
    <location>
        <begin position="104"/>
        <end position="154"/>
    </location>
</feature>
<comment type="caution">
    <text evidence="2">The sequence shown here is derived from an EMBL/GenBank/DDBJ whole genome shotgun (WGS) entry which is preliminary data.</text>
</comment>
<dbReference type="CDD" id="cd19941">
    <property type="entry name" value="TIL"/>
    <property type="match status" value="1"/>
</dbReference>
<dbReference type="EMBL" id="JABXBU010002072">
    <property type="protein sequence ID" value="KAF8776823.1"/>
    <property type="molecule type" value="Genomic_DNA"/>
</dbReference>
<evidence type="ECO:0000313" key="2">
    <source>
        <dbReference type="EMBL" id="KAF8776823.1"/>
    </source>
</evidence>
<dbReference type="Gene3D" id="2.10.25.10">
    <property type="entry name" value="Laminin"/>
    <property type="match status" value="1"/>
</dbReference>
<evidence type="ECO:0000313" key="3">
    <source>
        <dbReference type="Proteomes" id="UP000807504"/>
    </source>
</evidence>
<organism evidence="2 3">
    <name type="scientific">Argiope bruennichi</name>
    <name type="common">Wasp spider</name>
    <name type="synonym">Aranea bruennichi</name>
    <dbReference type="NCBI Taxonomy" id="94029"/>
    <lineage>
        <taxon>Eukaryota</taxon>
        <taxon>Metazoa</taxon>
        <taxon>Ecdysozoa</taxon>
        <taxon>Arthropoda</taxon>
        <taxon>Chelicerata</taxon>
        <taxon>Arachnida</taxon>
        <taxon>Araneae</taxon>
        <taxon>Araneomorphae</taxon>
        <taxon>Entelegynae</taxon>
        <taxon>Araneoidea</taxon>
        <taxon>Araneidae</taxon>
        <taxon>Argiope</taxon>
    </lineage>
</organism>
<dbReference type="InterPro" id="IPR002919">
    <property type="entry name" value="TIL_dom"/>
</dbReference>
<keyword evidence="3" id="KW-1185">Reference proteome</keyword>
<sequence>MSRIMKAISPPLAALAEESHKSTSVGEIDRIRKPIFLVANMCNYCRIHRISAGLSFQEFPADRVRHLAQDGSFPLREVCAACSSGIKNQSRRCSANWRVSCCRCPTGEVYSACRGHCQMTCDNREEPATCATDVCVPACVCAEGLLRGRTDHACPRKHAQLHLRQLRAKRMPATSTVGRLLEENLMVCATTATAPAIDEKTTEQP</sequence>
<reference evidence="2" key="2">
    <citation type="submission" date="2020-06" db="EMBL/GenBank/DDBJ databases">
        <authorList>
            <person name="Sheffer M."/>
        </authorList>
    </citation>
    <scope>NUCLEOTIDE SEQUENCE</scope>
</reference>
<reference evidence="2" key="1">
    <citation type="journal article" date="2020" name="bioRxiv">
        <title>Chromosome-level reference genome of the European wasp spider Argiope bruennichi: a resource for studies on range expansion and evolutionary adaptation.</title>
        <authorList>
            <person name="Sheffer M.M."/>
            <person name="Hoppe A."/>
            <person name="Krehenwinkel H."/>
            <person name="Uhl G."/>
            <person name="Kuss A.W."/>
            <person name="Jensen L."/>
            <person name="Jensen C."/>
            <person name="Gillespie R.G."/>
            <person name="Hoff K.J."/>
            <person name="Prost S."/>
        </authorList>
    </citation>
    <scope>NUCLEOTIDE SEQUENCE</scope>
</reference>
<accession>A0A8T0ELN8</accession>
<protein>
    <recommendedName>
        <fullName evidence="1">TIL domain-containing protein</fullName>
    </recommendedName>
</protein>
<dbReference type="Proteomes" id="UP000807504">
    <property type="component" value="Unassembled WGS sequence"/>
</dbReference>
<dbReference type="Pfam" id="PF01826">
    <property type="entry name" value="TIL"/>
    <property type="match status" value="1"/>
</dbReference>